<evidence type="ECO:0000256" key="2">
    <source>
        <dbReference type="ARBA" id="ARBA00023125"/>
    </source>
</evidence>
<dbReference type="GO" id="GO:0003677">
    <property type="term" value="F:DNA binding"/>
    <property type="evidence" value="ECO:0007669"/>
    <property type="project" value="UniProtKB-UniRule"/>
</dbReference>
<sequence>MMMDQAHFSEYLLRQQMLHAASLSGLQHRVGADAEPPVCEGRLLNGDLWRRFHDIGTEMIITKGGRSFVACLLSGYPPSLSAILVQERVRERGARAPTSCGAVGRPPRAPPSACSTNNQIMTANSQVLNTSTRHSSLSPEKLTADIHMPILDQLIIG</sequence>
<comment type="caution">
    <text evidence="7">The sequence shown here is derived from an EMBL/GenBank/DDBJ whole genome shotgun (WGS) entry which is preliminary data.</text>
</comment>
<evidence type="ECO:0000256" key="5">
    <source>
        <dbReference type="PROSITE-ProRule" id="PRU00201"/>
    </source>
</evidence>
<dbReference type="OrthoDB" id="6831739at2759"/>
<dbReference type="InterPro" id="IPR036960">
    <property type="entry name" value="T-box_sf"/>
</dbReference>
<evidence type="ECO:0000256" key="4">
    <source>
        <dbReference type="ARBA" id="ARBA00023242"/>
    </source>
</evidence>
<feature type="domain" description="T-box" evidence="6">
    <location>
        <begin position="43"/>
        <end position="68"/>
    </location>
</feature>
<dbReference type="EMBL" id="CAJOBZ010000065">
    <property type="protein sequence ID" value="CAF4939007.1"/>
    <property type="molecule type" value="Genomic_DNA"/>
</dbReference>
<dbReference type="GO" id="GO:0003700">
    <property type="term" value="F:DNA-binding transcription factor activity"/>
    <property type="evidence" value="ECO:0007669"/>
    <property type="project" value="InterPro"/>
</dbReference>
<dbReference type="InterPro" id="IPR046360">
    <property type="entry name" value="T-box_DNA-bd"/>
</dbReference>
<proteinExistence type="predicted"/>
<dbReference type="Gene3D" id="2.60.40.820">
    <property type="entry name" value="Transcription factor, T-box"/>
    <property type="match status" value="1"/>
</dbReference>
<keyword evidence="8" id="KW-1185">Reference proteome</keyword>
<dbReference type="AlphaFoldDB" id="A0A821X8Y4"/>
<evidence type="ECO:0000313" key="8">
    <source>
        <dbReference type="Proteomes" id="UP000663880"/>
    </source>
</evidence>
<dbReference type="PROSITE" id="PS50252">
    <property type="entry name" value="TBOX_3"/>
    <property type="match status" value="1"/>
</dbReference>
<comment type="caution">
    <text evidence="5">Lacks conserved residue(s) required for the propagation of feature annotation.</text>
</comment>
<dbReference type="InterPro" id="IPR008967">
    <property type="entry name" value="p53-like_TF_DNA-bd_sf"/>
</dbReference>
<keyword evidence="4 5" id="KW-0539">Nucleus</keyword>
<keyword evidence="1" id="KW-0805">Transcription regulation</keyword>
<evidence type="ECO:0000313" key="7">
    <source>
        <dbReference type="EMBL" id="CAF4939007.1"/>
    </source>
</evidence>
<organism evidence="7 8">
    <name type="scientific">Pieris macdunnoughi</name>
    <dbReference type="NCBI Taxonomy" id="345717"/>
    <lineage>
        <taxon>Eukaryota</taxon>
        <taxon>Metazoa</taxon>
        <taxon>Ecdysozoa</taxon>
        <taxon>Arthropoda</taxon>
        <taxon>Hexapoda</taxon>
        <taxon>Insecta</taxon>
        <taxon>Pterygota</taxon>
        <taxon>Neoptera</taxon>
        <taxon>Endopterygota</taxon>
        <taxon>Lepidoptera</taxon>
        <taxon>Glossata</taxon>
        <taxon>Ditrysia</taxon>
        <taxon>Papilionoidea</taxon>
        <taxon>Pieridae</taxon>
        <taxon>Pierinae</taxon>
        <taxon>Pieris</taxon>
    </lineage>
</organism>
<dbReference type="GO" id="GO:0045893">
    <property type="term" value="P:positive regulation of DNA-templated transcription"/>
    <property type="evidence" value="ECO:0007669"/>
    <property type="project" value="InterPro"/>
</dbReference>
<evidence type="ECO:0000256" key="3">
    <source>
        <dbReference type="ARBA" id="ARBA00023163"/>
    </source>
</evidence>
<dbReference type="SUPFAM" id="SSF49417">
    <property type="entry name" value="p53-like transcription factors"/>
    <property type="match status" value="1"/>
</dbReference>
<reference evidence="7" key="1">
    <citation type="submission" date="2021-02" db="EMBL/GenBank/DDBJ databases">
        <authorList>
            <person name="Steward A R."/>
        </authorList>
    </citation>
    <scope>NUCLEOTIDE SEQUENCE</scope>
</reference>
<comment type="subcellular location">
    <subcellularLocation>
        <location evidence="5">Nucleus</location>
    </subcellularLocation>
</comment>
<accession>A0A821X8Y4</accession>
<keyword evidence="3" id="KW-0804">Transcription</keyword>
<evidence type="ECO:0000259" key="6">
    <source>
        <dbReference type="PROSITE" id="PS50252"/>
    </source>
</evidence>
<keyword evidence="2 5" id="KW-0238">DNA-binding</keyword>
<dbReference type="GO" id="GO:0005634">
    <property type="term" value="C:nucleus"/>
    <property type="evidence" value="ECO:0007669"/>
    <property type="project" value="UniProtKB-SubCell"/>
</dbReference>
<evidence type="ECO:0000256" key="1">
    <source>
        <dbReference type="ARBA" id="ARBA00023015"/>
    </source>
</evidence>
<dbReference type="GO" id="GO:0006357">
    <property type="term" value="P:regulation of transcription by RNA polymerase II"/>
    <property type="evidence" value="ECO:0007669"/>
    <property type="project" value="UniProtKB-ARBA"/>
</dbReference>
<gene>
    <name evidence="7" type="ORF">PMACD_LOCUS14557</name>
</gene>
<name>A0A821X8Y4_9NEOP</name>
<protein>
    <recommendedName>
        <fullName evidence="6">T-box domain-containing protein</fullName>
    </recommendedName>
</protein>
<dbReference type="Proteomes" id="UP000663880">
    <property type="component" value="Unassembled WGS sequence"/>
</dbReference>